<accession>A0A6G9GSV4</accession>
<proteinExistence type="predicted"/>
<feature type="signal peptide" evidence="1">
    <location>
        <begin position="1"/>
        <end position="27"/>
    </location>
</feature>
<protein>
    <recommendedName>
        <fullName evidence="4">Secreted protein</fullName>
    </recommendedName>
</protein>
<dbReference type="EMBL" id="CP050177">
    <property type="protein sequence ID" value="QIQ01284.1"/>
    <property type="molecule type" value="Genomic_DNA"/>
</dbReference>
<evidence type="ECO:0000313" key="3">
    <source>
        <dbReference type="Proteomes" id="UP000501179"/>
    </source>
</evidence>
<keyword evidence="3" id="KW-1185">Reference proteome</keyword>
<dbReference type="Proteomes" id="UP000501179">
    <property type="component" value="Chromosome"/>
</dbReference>
<evidence type="ECO:0000256" key="1">
    <source>
        <dbReference type="SAM" id="SignalP"/>
    </source>
</evidence>
<reference evidence="2 3" key="1">
    <citation type="submission" date="2020-03" db="EMBL/GenBank/DDBJ databases">
        <title>A novel species.</title>
        <authorList>
            <person name="Gao J."/>
        </authorList>
    </citation>
    <scope>NUCLEOTIDE SEQUENCE [LARGE SCALE GENOMIC DNA]</scope>
    <source>
        <strain evidence="2 3">QMT-12</strain>
    </source>
</reference>
<dbReference type="KEGG" id="slia:HA039_02300"/>
<evidence type="ECO:0008006" key="4">
    <source>
        <dbReference type="Google" id="ProtNLM"/>
    </source>
</evidence>
<dbReference type="RefSeq" id="WP_167022985.1">
    <property type="nucleotide sequence ID" value="NZ_CP050177.1"/>
</dbReference>
<keyword evidence="1" id="KW-0732">Signal</keyword>
<name>A0A6G9GSV4_9ACTN</name>
<sequence>MRLILRTALTAAAAVVMAVASATSAGAGAQAKATGTFYYSGLITGAGQINNPTLGPCYIVDVLSLSGFNDTDAVATVYSDLSCVLQGFRVDPGNNVPFFQYASVKFSAN</sequence>
<gene>
    <name evidence="2" type="ORF">HA039_02300</name>
</gene>
<evidence type="ECO:0000313" key="2">
    <source>
        <dbReference type="EMBL" id="QIQ01284.1"/>
    </source>
</evidence>
<dbReference type="AlphaFoldDB" id="A0A6G9GSV4"/>
<organism evidence="2 3">
    <name type="scientific">Streptomyces liangshanensis</name>
    <dbReference type="NCBI Taxonomy" id="2717324"/>
    <lineage>
        <taxon>Bacteria</taxon>
        <taxon>Bacillati</taxon>
        <taxon>Actinomycetota</taxon>
        <taxon>Actinomycetes</taxon>
        <taxon>Kitasatosporales</taxon>
        <taxon>Streptomycetaceae</taxon>
        <taxon>Streptomyces</taxon>
    </lineage>
</organism>
<feature type="chain" id="PRO_5038414451" description="Secreted protein" evidence="1">
    <location>
        <begin position="28"/>
        <end position="109"/>
    </location>
</feature>